<proteinExistence type="predicted"/>
<dbReference type="OrthoDB" id="946335at2"/>
<accession>A0A4Q5M5K2</accession>
<dbReference type="Pfam" id="PF13568">
    <property type="entry name" value="OMP_b-brl_2"/>
    <property type="match status" value="1"/>
</dbReference>
<name>A0A4Q5M5K2_9BACT</name>
<dbReference type="EMBL" id="SEWF01000001">
    <property type="protein sequence ID" value="RYU97714.1"/>
    <property type="molecule type" value="Genomic_DNA"/>
</dbReference>
<reference evidence="2 3" key="1">
    <citation type="submission" date="2019-02" db="EMBL/GenBank/DDBJ databases">
        <title>Bacterial novel species Emticicia sp. 17J42-9 isolated from soil.</title>
        <authorList>
            <person name="Jung H.-Y."/>
        </authorList>
    </citation>
    <scope>NUCLEOTIDE SEQUENCE [LARGE SCALE GENOMIC DNA]</scope>
    <source>
        <strain evidence="2 3">17J42-9</strain>
    </source>
</reference>
<comment type="caution">
    <text evidence="2">The sequence shown here is derived from an EMBL/GenBank/DDBJ whole genome shotgun (WGS) entry which is preliminary data.</text>
</comment>
<keyword evidence="3" id="KW-1185">Reference proteome</keyword>
<gene>
    <name evidence="2" type="ORF">EWM59_00910</name>
</gene>
<organism evidence="2 3">
    <name type="scientific">Emticicia agri</name>
    <dbReference type="NCBI Taxonomy" id="2492393"/>
    <lineage>
        <taxon>Bacteria</taxon>
        <taxon>Pseudomonadati</taxon>
        <taxon>Bacteroidota</taxon>
        <taxon>Cytophagia</taxon>
        <taxon>Cytophagales</taxon>
        <taxon>Leadbetterellaceae</taxon>
        <taxon>Emticicia</taxon>
    </lineage>
</organism>
<dbReference type="Proteomes" id="UP000293162">
    <property type="component" value="Unassembled WGS sequence"/>
</dbReference>
<feature type="domain" description="Outer membrane protein beta-barrel" evidence="1">
    <location>
        <begin position="37"/>
        <end position="187"/>
    </location>
</feature>
<dbReference type="RefSeq" id="WP_130019059.1">
    <property type="nucleotide sequence ID" value="NZ_SEWF01000001.1"/>
</dbReference>
<evidence type="ECO:0000259" key="1">
    <source>
        <dbReference type="Pfam" id="PF13568"/>
    </source>
</evidence>
<evidence type="ECO:0000313" key="3">
    <source>
        <dbReference type="Proteomes" id="UP000293162"/>
    </source>
</evidence>
<dbReference type="AlphaFoldDB" id="A0A4Q5M5K2"/>
<evidence type="ECO:0000313" key="2">
    <source>
        <dbReference type="EMBL" id="RYU97714.1"/>
    </source>
</evidence>
<dbReference type="InterPro" id="IPR025665">
    <property type="entry name" value="Beta-barrel_OMP_2"/>
</dbReference>
<protein>
    <submittedName>
        <fullName evidence="2">PorT family protein</fullName>
    </submittedName>
</protein>
<sequence length="237" mass="26827">MKQSFSQKHTKNTFFWGFTSLLLFVSLLSSAQLRPLSQYGFKVGTGISKTAIIDNPSNIIPKYRNDFNVGLFYRRNFNKFSVQPEIYYQVRGGSFKASTNFAETGNSILRNYYRYISVPVLFGYEVAKNVSVIVGPEYGYALNAGTNKGPDTKGDFNMVGGVRIDMLDMAHLFSINIRYVHGLSNTTTKTYTPAGTPTGGPSIPLTFQNRTLQISATYNFSDYYNWWKKHGTRKKKK</sequence>